<proteinExistence type="predicted"/>
<dbReference type="Proteomes" id="UP000276215">
    <property type="component" value="Unassembled WGS sequence"/>
</dbReference>
<keyword evidence="1" id="KW-1133">Transmembrane helix</keyword>
<feature type="transmembrane region" description="Helical" evidence="1">
    <location>
        <begin position="87"/>
        <end position="107"/>
    </location>
</feature>
<dbReference type="EMBL" id="ML120435">
    <property type="protein sequence ID" value="RPA94575.1"/>
    <property type="molecule type" value="Genomic_DNA"/>
</dbReference>
<feature type="transmembrane region" description="Helical" evidence="1">
    <location>
        <begin position="52"/>
        <end position="75"/>
    </location>
</feature>
<keyword evidence="1" id="KW-0812">Transmembrane</keyword>
<keyword evidence="4" id="KW-1185">Reference proteome</keyword>
<organism evidence="3 4">
    <name type="scientific">Choiromyces venosus 120613-1</name>
    <dbReference type="NCBI Taxonomy" id="1336337"/>
    <lineage>
        <taxon>Eukaryota</taxon>
        <taxon>Fungi</taxon>
        <taxon>Dikarya</taxon>
        <taxon>Ascomycota</taxon>
        <taxon>Pezizomycotina</taxon>
        <taxon>Pezizomycetes</taxon>
        <taxon>Pezizales</taxon>
        <taxon>Tuberaceae</taxon>
        <taxon>Choiromyces</taxon>
    </lineage>
</organism>
<evidence type="ECO:0000313" key="4">
    <source>
        <dbReference type="Proteomes" id="UP000276215"/>
    </source>
</evidence>
<evidence type="ECO:0008006" key="5">
    <source>
        <dbReference type="Google" id="ProtNLM"/>
    </source>
</evidence>
<evidence type="ECO:0000313" key="3">
    <source>
        <dbReference type="EMBL" id="RPA94575.1"/>
    </source>
</evidence>
<protein>
    <recommendedName>
        <fullName evidence="5">Secreted protein</fullName>
    </recommendedName>
</protein>
<evidence type="ECO:0000256" key="1">
    <source>
        <dbReference type="SAM" id="Phobius"/>
    </source>
</evidence>
<dbReference type="AlphaFoldDB" id="A0A3N4J8P9"/>
<keyword evidence="2" id="KW-0732">Signal</keyword>
<accession>A0A3N4J8P9</accession>
<feature type="signal peptide" evidence="2">
    <location>
        <begin position="1"/>
        <end position="21"/>
    </location>
</feature>
<evidence type="ECO:0000256" key="2">
    <source>
        <dbReference type="SAM" id="SignalP"/>
    </source>
</evidence>
<gene>
    <name evidence="3" type="ORF">L873DRAFT_1412054</name>
</gene>
<sequence length="133" mass="15426">MVVSVAFLIWNVLCTSRATYARLLFRYHIQAICPRDLQEVKKRRKSSESIRYYYCFYSTFENFVLIFSALFFALPSPVKRLSAARHIYTHTRILLVFVSISATTFFAPARRVPSRHVSTNEAHQRAKSNLSVG</sequence>
<feature type="chain" id="PRO_5018302743" description="Secreted protein" evidence="2">
    <location>
        <begin position="22"/>
        <end position="133"/>
    </location>
</feature>
<keyword evidence="1" id="KW-0472">Membrane</keyword>
<reference evidence="3 4" key="1">
    <citation type="journal article" date="2018" name="Nat. Ecol. Evol.">
        <title>Pezizomycetes genomes reveal the molecular basis of ectomycorrhizal truffle lifestyle.</title>
        <authorList>
            <person name="Murat C."/>
            <person name="Payen T."/>
            <person name="Noel B."/>
            <person name="Kuo A."/>
            <person name="Morin E."/>
            <person name="Chen J."/>
            <person name="Kohler A."/>
            <person name="Krizsan K."/>
            <person name="Balestrini R."/>
            <person name="Da Silva C."/>
            <person name="Montanini B."/>
            <person name="Hainaut M."/>
            <person name="Levati E."/>
            <person name="Barry K.W."/>
            <person name="Belfiori B."/>
            <person name="Cichocki N."/>
            <person name="Clum A."/>
            <person name="Dockter R.B."/>
            <person name="Fauchery L."/>
            <person name="Guy J."/>
            <person name="Iotti M."/>
            <person name="Le Tacon F."/>
            <person name="Lindquist E.A."/>
            <person name="Lipzen A."/>
            <person name="Malagnac F."/>
            <person name="Mello A."/>
            <person name="Molinier V."/>
            <person name="Miyauchi S."/>
            <person name="Poulain J."/>
            <person name="Riccioni C."/>
            <person name="Rubini A."/>
            <person name="Sitrit Y."/>
            <person name="Splivallo R."/>
            <person name="Traeger S."/>
            <person name="Wang M."/>
            <person name="Zifcakova L."/>
            <person name="Wipf D."/>
            <person name="Zambonelli A."/>
            <person name="Paolocci F."/>
            <person name="Nowrousian M."/>
            <person name="Ottonello S."/>
            <person name="Baldrian P."/>
            <person name="Spatafora J.W."/>
            <person name="Henrissat B."/>
            <person name="Nagy L.G."/>
            <person name="Aury J.M."/>
            <person name="Wincker P."/>
            <person name="Grigoriev I.V."/>
            <person name="Bonfante P."/>
            <person name="Martin F.M."/>
        </authorList>
    </citation>
    <scope>NUCLEOTIDE SEQUENCE [LARGE SCALE GENOMIC DNA]</scope>
    <source>
        <strain evidence="3 4">120613-1</strain>
    </source>
</reference>
<name>A0A3N4J8P9_9PEZI</name>